<accession>A0ABV8F7X9</accession>
<proteinExistence type="predicted"/>
<keyword evidence="1" id="KW-1133">Transmembrane helix</keyword>
<dbReference type="Proteomes" id="UP001595698">
    <property type="component" value="Unassembled WGS sequence"/>
</dbReference>
<organism evidence="2 3">
    <name type="scientific">Streptosporangium jomthongense</name>
    <dbReference type="NCBI Taxonomy" id="1193683"/>
    <lineage>
        <taxon>Bacteria</taxon>
        <taxon>Bacillati</taxon>
        <taxon>Actinomycetota</taxon>
        <taxon>Actinomycetes</taxon>
        <taxon>Streptosporangiales</taxon>
        <taxon>Streptosporangiaceae</taxon>
        <taxon>Streptosporangium</taxon>
    </lineage>
</organism>
<dbReference type="RefSeq" id="WP_386192555.1">
    <property type="nucleotide sequence ID" value="NZ_JBHSBC010000030.1"/>
</dbReference>
<keyword evidence="3" id="KW-1185">Reference proteome</keyword>
<keyword evidence="1" id="KW-0812">Transmembrane</keyword>
<keyword evidence="1" id="KW-0472">Membrane</keyword>
<name>A0ABV8F7X9_9ACTN</name>
<protein>
    <submittedName>
        <fullName evidence="2">Uncharacterized protein</fullName>
    </submittedName>
</protein>
<feature type="transmembrane region" description="Helical" evidence="1">
    <location>
        <begin position="28"/>
        <end position="58"/>
    </location>
</feature>
<comment type="caution">
    <text evidence="2">The sequence shown here is derived from an EMBL/GenBank/DDBJ whole genome shotgun (WGS) entry which is preliminary data.</text>
</comment>
<evidence type="ECO:0000256" key="1">
    <source>
        <dbReference type="SAM" id="Phobius"/>
    </source>
</evidence>
<reference evidence="3" key="1">
    <citation type="journal article" date="2019" name="Int. J. Syst. Evol. Microbiol.">
        <title>The Global Catalogue of Microorganisms (GCM) 10K type strain sequencing project: providing services to taxonomists for standard genome sequencing and annotation.</title>
        <authorList>
            <consortium name="The Broad Institute Genomics Platform"/>
            <consortium name="The Broad Institute Genome Sequencing Center for Infectious Disease"/>
            <person name="Wu L."/>
            <person name="Ma J."/>
        </authorList>
    </citation>
    <scope>NUCLEOTIDE SEQUENCE [LARGE SCALE GENOMIC DNA]</scope>
    <source>
        <strain evidence="3">TBRC 7912</strain>
    </source>
</reference>
<dbReference type="EMBL" id="JBHSBC010000030">
    <property type="protein sequence ID" value="MFC3983422.1"/>
    <property type="molecule type" value="Genomic_DNA"/>
</dbReference>
<sequence length="60" mass="6306">MLLLLTGLTGAVVVLIWTKVTRWYELLILGGLGVLLGAALTGARTFDALSFAALWAAVFG</sequence>
<gene>
    <name evidence="2" type="ORF">ACFOYY_25060</name>
</gene>
<evidence type="ECO:0000313" key="3">
    <source>
        <dbReference type="Proteomes" id="UP001595698"/>
    </source>
</evidence>
<evidence type="ECO:0000313" key="2">
    <source>
        <dbReference type="EMBL" id="MFC3983422.1"/>
    </source>
</evidence>